<sequence length="126" mass="14088">MSNTTIKLYRGDDEDVIVRLFEKQKDKTRKPLDLSNIARFDLWANSGGKTVLTLSSVTGSIQVLDAVGGVIKLVIDHNLTKEATWTQADYDLQTITDTGRIKTPIQDGKIYMRLDITPTMEMDAAQ</sequence>
<comment type="caution">
    <text evidence="1">The sequence shown here is derived from an EMBL/GenBank/DDBJ whole genome shotgun (WGS) entry which is preliminary data.</text>
</comment>
<evidence type="ECO:0000313" key="2">
    <source>
        <dbReference type="Proteomes" id="UP000253872"/>
    </source>
</evidence>
<reference evidence="1 2" key="1">
    <citation type="submission" date="2018-05" db="EMBL/GenBank/DDBJ databases">
        <title>Draft Genome Sequences for a Diverse set of 7 Haemophilus Species.</title>
        <authorList>
            <person name="Nichols M."/>
            <person name="Topaz N."/>
            <person name="Wang X."/>
            <person name="Wang X."/>
            <person name="Boxrud D."/>
        </authorList>
    </citation>
    <scope>NUCLEOTIDE SEQUENCE [LARGE SCALE GENOMIC DNA]</scope>
    <source>
        <strain evidence="1 2">C2002001239</strain>
    </source>
</reference>
<dbReference type="AlphaFoldDB" id="A0A369YIK5"/>
<gene>
    <name evidence="1" type="ORF">DPV93_03005</name>
</gene>
<name>A0A369YIK5_9PAST</name>
<proteinExistence type="predicted"/>
<evidence type="ECO:0000313" key="1">
    <source>
        <dbReference type="EMBL" id="RDE73070.1"/>
    </source>
</evidence>
<organism evidence="1 2">
    <name type="scientific">Haemophilus sputorum</name>
    <dbReference type="NCBI Taxonomy" id="1078480"/>
    <lineage>
        <taxon>Bacteria</taxon>
        <taxon>Pseudomonadati</taxon>
        <taxon>Pseudomonadota</taxon>
        <taxon>Gammaproteobacteria</taxon>
        <taxon>Pasteurellales</taxon>
        <taxon>Pasteurellaceae</taxon>
        <taxon>Haemophilus</taxon>
    </lineage>
</organism>
<dbReference type="Proteomes" id="UP000253872">
    <property type="component" value="Unassembled WGS sequence"/>
</dbReference>
<protein>
    <submittedName>
        <fullName evidence="1">Uncharacterized protein</fullName>
    </submittedName>
</protein>
<dbReference type="EMBL" id="QEPN01000002">
    <property type="protein sequence ID" value="RDE73070.1"/>
    <property type="molecule type" value="Genomic_DNA"/>
</dbReference>
<accession>A0A369YIK5</accession>
<dbReference type="RefSeq" id="WP_111402120.1">
    <property type="nucleotide sequence ID" value="NZ_QEPN01000002.1"/>
</dbReference>